<keyword evidence="1" id="KW-0472">Membrane</keyword>
<keyword evidence="1" id="KW-1133">Transmembrane helix</keyword>
<name>A0ABW4MCM0_9SPHN</name>
<proteinExistence type="predicted"/>
<comment type="caution">
    <text evidence="2">The sequence shown here is derived from an EMBL/GenBank/DDBJ whole genome shotgun (WGS) entry which is preliminary data.</text>
</comment>
<sequence length="78" mass="8861">MNSEEREMQAKQRFIILNLLRFSGAVIVMLGLAISAGRLFPDFPPLLGYFFLILGMIEFFLLPVLLKKSWNKKDAGQG</sequence>
<dbReference type="RefSeq" id="WP_374614687.1">
    <property type="nucleotide sequence ID" value="NZ_JBHUEL010000008.1"/>
</dbReference>
<evidence type="ECO:0000313" key="2">
    <source>
        <dbReference type="EMBL" id="MFD1766814.1"/>
    </source>
</evidence>
<reference evidence="3" key="1">
    <citation type="journal article" date="2019" name="Int. J. Syst. Evol. Microbiol.">
        <title>The Global Catalogue of Microorganisms (GCM) 10K type strain sequencing project: providing services to taxonomists for standard genome sequencing and annotation.</title>
        <authorList>
            <consortium name="The Broad Institute Genomics Platform"/>
            <consortium name="The Broad Institute Genome Sequencing Center for Infectious Disease"/>
            <person name="Wu L."/>
            <person name="Ma J."/>
        </authorList>
    </citation>
    <scope>NUCLEOTIDE SEQUENCE [LARGE SCALE GENOMIC DNA]</scope>
    <source>
        <strain evidence="3">CGMCC 1.12449</strain>
    </source>
</reference>
<protein>
    <recommendedName>
        <fullName evidence="4">YrhK domain-containing protein</fullName>
    </recommendedName>
</protein>
<evidence type="ECO:0008006" key="4">
    <source>
        <dbReference type="Google" id="ProtNLM"/>
    </source>
</evidence>
<organism evidence="2 3">
    <name type="scientific">Sphingorhabdus buctiana</name>
    <dbReference type="NCBI Taxonomy" id="1508805"/>
    <lineage>
        <taxon>Bacteria</taxon>
        <taxon>Pseudomonadati</taxon>
        <taxon>Pseudomonadota</taxon>
        <taxon>Alphaproteobacteria</taxon>
        <taxon>Sphingomonadales</taxon>
        <taxon>Sphingomonadaceae</taxon>
        <taxon>Sphingorhabdus</taxon>
    </lineage>
</organism>
<feature type="transmembrane region" description="Helical" evidence="1">
    <location>
        <begin position="46"/>
        <end position="66"/>
    </location>
</feature>
<gene>
    <name evidence="2" type="ORF">ACFSAG_08165</name>
</gene>
<feature type="transmembrane region" description="Helical" evidence="1">
    <location>
        <begin position="20"/>
        <end position="40"/>
    </location>
</feature>
<keyword evidence="1" id="KW-0812">Transmembrane</keyword>
<dbReference type="Proteomes" id="UP001597215">
    <property type="component" value="Unassembled WGS sequence"/>
</dbReference>
<dbReference type="EMBL" id="JBHUEL010000008">
    <property type="protein sequence ID" value="MFD1766814.1"/>
    <property type="molecule type" value="Genomic_DNA"/>
</dbReference>
<accession>A0ABW4MCM0</accession>
<evidence type="ECO:0000256" key="1">
    <source>
        <dbReference type="SAM" id="Phobius"/>
    </source>
</evidence>
<evidence type="ECO:0000313" key="3">
    <source>
        <dbReference type="Proteomes" id="UP001597215"/>
    </source>
</evidence>
<keyword evidence="3" id="KW-1185">Reference proteome</keyword>